<dbReference type="SUPFAM" id="SSF53756">
    <property type="entry name" value="UDP-Glycosyltransferase/glycogen phosphorylase"/>
    <property type="match status" value="1"/>
</dbReference>
<dbReference type="GO" id="GO:1901135">
    <property type="term" value="P:carbohydrate derivative metabolic process"/>
    <property type="evidence" value="ECO:0007669"/>
    <property type="project" value="UniProtKB-ARBA"/>
</dbReference>
<feature type="domain" description="Glycosyl transferase family 1" evidence="1">
    <location>
        <begin position="195"/>
        <end position="357"/>
    </location>
</feature>
<dbReference type="Gene3D" id="3.40.50.2000">
    <property type="entry name" value="Glycogen Phosphorylase B"/>
    <property type="match status" value="2"/>
</dbReference>
<dbReference type="EMBL" id="JABXRP010000005">
    <property type="protein sequence ID" value="MBA8079934.1"/>
    <property type="molecule type" value="Genomic_DNA"/>
</dbReference>
<proteinExistence type="predicted"/>
<evidence type="ECO:0000259" key="1">
    <source>
        <dbReference type="Pfam" id="PF00534"/>
    </source>
</evidence>
<organism evidence="3 4">
    <name type="scientific">Enterobacter asburiae</name>
    <dbReference type="NCBI Taxonomy" id="61645"/>
    <lineage>
        <taxon>Bacteria</taxon>
        <taxon>Pseudomonadati</taxon>
        <taxon>Pseudomonadota</taxon>
        <taxon>Gammaproteobacteria</taxon>
        <taxon>Enterobacterales</taxon>
        <taxon>Enterobacteriaceae</taxon>
        <taxon>Enterobacter</taxon>
        <taxon>Enterobacter cloacae complex</taxon>
    </lineage>
</organism>
<evidence type="ECO:0000313" key="3">
    <source>
        <dbReference type="EMBL" id="MBA8079934.1"/>
    </source>
</evidence>
<keyword evidence="3" id="KW-0808">Transferase</keyword>
<dbReference type="PANTHER" id="PTHR12526:SF638">
    <property type="entry name" value="SPORE COAT PROTEIN SA"/>
    <property type="match status" value="1"/>
</dbReference>
<dbReference type="CDD" id="cd03808">
    <property type="entry name" value="GT4_CapM-like"/>
    <property type="match status" value="1"/>
</dbReference>
<reference evidence="3 4" key="1">
    <citation type="submission" date="2020-06" db="EMBL/GenBank/DDBJ databases">
        <title>REHAB project genomes.</title>
        <authorList>
            <person name="Shaw L.P."/>
        </authorList>
    </citation>
    <scope>NUCLEOTIDE SEQUENCE [LARGE SCALE GENOMIC DNA]</scope>
    <source>
        <strain evidence="3 4">RHBSTW-00074</strain>
        <plasmid evidence="3">pRHBSTW-00074_5</plasmid>
    </source>
</reference>
<gene>
    <name evidence="3" type="ORF">HV056_26095</name>
</gene>
<dbReference type="GO" id="GO:0016757">
    <property type="term" value="F:glycosyltransferase activity"/>
    <property type="evidence" value="ECO:0007669"/>
    <property type="project" value="InterPro"/>
</dbReference>
<accession>A0A7W3DJJ3</accession>
<geneLocation type="plasmid" evidence="3">
    <name>pRHBSTW-00074_5</name>
</geneLocation>
<name>A0A7W3DJJ3_ENTAS</name>
<evidence type="ECO:0000313" key="4">
    <source>
        <dbReference type="Proteomes" id="UP000533461"/>
    </source>
</evidence>
<dbReference type="AlphaFoldDB" id="A0A7W3DJJ3"/>
<dbReference type="PANTHER" id="PTHR12526">
    <property type="entry name" value="GLYCOSYLTRANSFERASE"/>
    <property type="match status" value="1"/>
</dbReference>
<sequence>MDIAMKKLCYFINSDWYFDLHWTDRAIAARDAGYEIHIISHFVDDKIAEKFRTLGFVCHNIPLVAQSFNVLIFFRAFSKARKIIQNINPDLLHCITIKPCLIGGFLAKSTHRPVILSFVGLGRVFSAESACLKLLRSFTVMAYKYIASNKCSLFMFEHDKDRAKLADLVGIDYKQTIVIDGAGINPEIYKYSLEQQRDVPVVLFASRMLWSKGLGDLIEAKKILSNKNIHFTLNVAGILVENDKDAIPLATIQKWQSEGVINWLGHCSNVFDLIEESNIVALPSVYAEGVPRILLEASSVGRACIAYDVGGCDSLIINNDNGLIVKSKSVEELAEKLGFLLDNPETRVAMGINGRKRIQDKFSSMMIINKTIKTYRDVVEE</sequence>
<dbReference type="Pfam" id="PF00534">
    <property type="entry name" value="Glycos_transf_1"/>
    <property type="match status" value="1"/>
</dbReference>
<feature type="domain" description="Glycosyltransferase subfamily 4-like N-terminal" evidence="2">
    <location>
        <begin position="7"/>
        <end position="123"/>
    </location>
</feature>
<comment type="caution">
    <text evidence="3">The sequence shown here is derived from an EMBL/GenBank/DDBJ whole genome shotgun (WGS) entry which is preliminary data.</text>
</comment>
<protein>
    <submittedName>
        <fullName evidence="3">Glycosyltransferase family 4 protein</fullName>
    </submittedName>
</protein>
<dbReference type="Proteomes" id="UP000533461">
    <property type="component" value="Unassembled WGS sequence"/>
</dbReference>
<dbReference type="InterPro" id="IPR028098">
    <property type="entry name" value="Glyco_trans_4-like_N"/>
</dbReference>
<keyword evidence="3" id="KW-0614">Plasmid</keyword>
<dbReference type="RefSeq" id="WP_182410903.1">
    <property type="nucleotide sequence ID" value="NZ_JABXRP010000005.1"/>
</dbReference>
<dbReference type="Pfam" id="PF13477">
    <property type="entry name" value="Glyco_trans_4_2"/>
    <property type="match status" value="1"/>
</dbReference>
<dbReference type="InterPro" id="IPR001296">
    <property type="entry name" value="Glyco_trans_1"/>
</dbReference>
<evidence type="ECO:0000259" key="2">
    <source>
        <dbReference type="Pfam" id="PF13477"/>
    </source>
</evidence>